<dbReference type="EMBL" id="JAPQKH010000006">
    <property type="protein sequence ID" value="KAJ5094479.1"/>
    <property type="molecule type" value="Genomic_DNA"/>
</dbReference>
<reference evidence="8" key="2">
    <citation type="journal article" date="2023" name="IMA Fungus">
        <title>Comparative genomic study of the Penicillium genus elucidates a diverse pangenome and 15 lateral gene transfer events.</title>
        <authorList>
            <person name="Petersen C."/>
            <person name="Sorensen T."/>
            <person name="Nielsen M.R."/>
            <person name="Sondergaard T.E."/>
            <person name="Sorensen J.L."/>
            <person name="Fitzpatrick D.A."/>
            <person name="Frisvad J.C."/>
            <person name="Nielsen K.L."/>
        </authorList>
    </citation>
    <scope>NUCLEOTIDE SEQUENCE</scope>
    <source>
        <strain evidence="8">IBT 30069</strain>
    </source>
</reference>
<dbReference type="GO" id="GO:0005506">
    <property type="term" value="F:iron ion binding"/>
    <property type="evidence" value="ECO:0007669"/>
    <property type="project" value="InterPro"/>
</dbReference>
<dbReference type="InterPro" id="IPR050196">
    <property type="entry name" value="Cytochrome_P450_Monoox"/>
</dbReference>
<dbReference type="GO" id="GO:0043386">
    <property type="term" value="P:mycotoxin biosynthetic process"/>
    <property type="evidence" value="ECO:0007669"/>
    <property type="project" value="UniProtKB-ARBA"/>
</dbReference>
<evidence type="ECO:0000256" key="3">
    <source>
        <dbReference type="ARBA" id="ARBA00022723"/>
    </source>
</evidence>
<organism evidence="8 9">
    <name type="scientific">Penicillium angulare</name>
    <dbReference type="NCBI Taxonomy" id="116970"/>
    <lineage>
        <taxon>Eukaryota</taxon>
        <taxon>Fungi</taxon>
        <taxon>Dikarya</taxon>
        <taxon>Ascomycota</taxon>
        <taxon>Pezizomycotina</taxon>
        <taxon>Eurotiomycetes</taxon>
        <taxon>Eurotiomycetidae</taxon>
        <taxon>Eurotiales</taxon>
        <taxon>Aspergillaceae</taxon>
        <taxon>Penicillium</taxon>
    </lineage>
</organism>
<dbReference type="GO" id="GO:0016705">
    <property type="term" value="F:oxidoreductase activity, acting on paired donors, with incorporation or reduction of molecular oxygen"/>
    <property type="evidence" value="ECO:0007669"/>
    <property type="project" value="InterPro"/>
</dbReference>
<comment type="similarity">
    <text evidence="1">Belongs to the cytochrome P450 family.</text>
</comment>
<comment type="caution">
    <text evidence="8">The sequence shown here is derived from an EMBL/GenBank/DDBJ whole genome shotgun (WGS) entry which is preliminary data.</text>
</comment>
<dbReference type="InterPro" id="IPR002401">
    <property type="entry name" value="Cyt_P450_E_grp-I"/>
</dbReference>
<evidence type="ECO:0000313" key="9">
    <source>
        <dbReference type="Proteomes" id="UP001149165"/>
    </source>
</evidence>
<evidence type="ECO:0000256" key="2">
    <source>
        <dbReference type="ARBA" id="ARBA00022617"/>
    </source>
</evidence>
<keyword evidence="6" id="KW-0503">Monooxygenase</keyword>
<dbReference type="Proteomes" id="UP001149165">
    <property type="component" value="Unassembled WGS sequence"/>
</dbReference>
<dbReference type="PANTHER" id="PTHR24291:SF50">
    <property type="entry name" value="BIFUNCTIONAL ALBAFLAVENONE MONOOXYGENASE_TERPENE SYNTHASE"/>
    <property type="match status" value="1"/>
</dbReference>
<keyword evidence="4" id="KW-0560">Oxidoreductase</keyword>
<proteinExistence type="inferred from homology"/>
<feature type="binding site" description="axial binding residue" evidence="7">
    <location>
        <position position="479"/>
    </location>
    <ligand>
        <name>heme</name>
        <dbReference type="ChEBI" id="CHEBI:30413"/>
    </ligand>
    <ligandPart>
        <name>Fe</name>
        <dbReference type="ChEBI" id="CHEBI:18248"/>
    </ligandPart>
</feature>
<name>A0A9W9F6I6_9EURO</name>
<reference evidence="8" key="1">
    <citation type="submission" date="2022-11" db="EMBL/GenBank/DDBJ databases">
        <authorList>
            <person name="Petersen C."/>
        </authorList>
    </citation>
    <scope>NUCLEOTIDE SEQUENCE</scope>
    <source>
        <strain evidence="8">IBT 30069</strain>
    </source>
</reference>
<dbReference type="SUPFAM" id="SSF48264">
    <property type="entry name" value="Cytochrome P450"/>
    <property type="match status" value="1"/>
</dbReference>
<dbReference type="AlphaFoldDB" id="A0A9W9F6I6"/>
<accession>A0A9W9F6I6</accession>
<evidence type="ECO:0000313" key="8">
    <source>
        <dbReference type="EMBL" id="KAJ5094479.1"/>
    </source>
</evidence>
<evidence type="ECO:0008006" key="10">
    <source>
        <dbReference type="Google" id="ProtNLM"/>
    </source>
</evidence>
<dbReference type="OrthoDB" id="10029320at2759"/>
<dbReference type="Gene3D" id="1.10.630.10">
    <property type="entry name" value="Cytochrome P450"/>
    <property type="match status" value="1"/>
</dbReference>
<dbReference type="PRINTS" id="PR00463">
    <property type="entry name" value="EP450I"/>
</dbReference>
<keyword evidence="2 7" id="KW-0349">Heme</keyword>
<dbReference type="GO" id="GO:0020037">
    <property type="term" value="F:heme binding"/>
    <property type="evidence" value="ECO:0007669"/>
    <property type="project" value="InterPro"/>
</dbReference>
<dbReference type="PANTHER" id="PTHR24291">
    <property type="entry name" value="CYTOCHROME P450 FAMILY 4"/>
    <property type="match status" value="1"/>
</dbReference>
<dbReference type="InterPro" id="IPR001128">
    <property type="entry name" value="Cyt_P450"/>
</dbReference>
<dbReference type="PRINTS" id="PR00385">
    <property type="entry name" value="P450"/>
</dbReference>
<evidence type="ECO:0000256" key="5">
    <source>
        <dbReference type="ARBA" id="ARBA00023004"/>
    </source>
</evidence>
<protein>
    <recommendedName>
        <fullName evidence="10">Cytochrome P450</fullName>
    </recommendedName>
</protein>
<dbReference type="GO" id="GO:0004497">
    <property type="term" value="F:monooxygenase activity"/>
    <property type="evidence" value="ECO:0007669"/>
    <property type="project" value="UniProtKB-KW"/>
</dbReference>
<dbReference type="CDD" id="cd11051">
    <property type="entry name" value="CYP59-like"/>
    <property type="match status" value="1"/>
</dbReference>
<evidence type="ECO:0000256" key="1">
    <source>
        <dbReference type="ARBA" id="ARBA00010617"/>
    </source>
</evidence>
<dbReference type="InterPro" id="IPR036396">
    <property type="entry name" value="Cyt_P450_sf"/>
</dbReference>
<sequence length="564" mass="64194">MFSVNVIVTLSVPLLTAIGYGLYCGYQHRSKINELRKQGVAMPEWNWITGHLLLLGKYLDPLPSNAFVQLAMQDLSLEWGETEVFLMDVWPIFPAYYVVYDPQTAVQVSTKLNLPKTSNHLKFMLPIVGGPNIHSMMGSEWKSWRAIFNPGFSANSMTDLMPAVIDSVQVFADILRENVGSGIIKLDELTTRLTMEVILKVTLDMDSGHQRSEHEISRALKRITAWHSFWDPRVLANPIRPFIQKYYGSVMNRIIQKELRQRFQEIKENNNNSNEKSLEKNSKRAKSVITLALEAYLADPLFNNNGISTDTLDDHFASYASYQIRLFLFAGNDTTSSSILYVYHMLFKHPEIMTKVKEEHDRIFGTDPSTAGDLLKNDPSLLNQCLLTVAVIKETLRMFPPASTNRGGQEGTHLTDRHGNVYPTDYVGASILHQAAHYNPRVWPRVNEFLPERWLVEKDHELYPDPGAWRPFEQGPRNCIGQTLVWNEMRVVLVMTLRTFKIEPAYDEYDVIRKQSEGSFTKLGRWAGIVKDGPKTVHGERAYQTEEAGGHPADGYPCRISLAS</sequence>
<dbReference type="Pfam" id="PF00067">
    <property type="entry name" value="p450"/>
    <property type="match status" value="1"/>
</dbReference>
<evidence type="ECO:0000256" key="4">
    <source>
        <dbReference type="ARBA" id="ARBA00023002"/>
    </source>
</evidence>
<gene>
    <name evidence="8" type="ORF">N7456_010340</name>
</gene>
<keyword evidence="9" id="KW-1185">Reference proteome</keyword>
<keyword evidence="5 7" id="KW-0408">Iron</keyword>
<evidence type="ECO:0000256" key="7">
    <source>
        <dbReference type="PIRSR" id="PIRSR602401-1"/>
    </source>
</evidence>
<keyword evidence="3 7" id="KW-0479">Metal-binding</keyword>
<comment type="cofactor">
    <cofactor evidence="7">
        <name>heme</name>
        <dbReference type="ChEBI" id="CHEBI:30413"/>
    </cofactor>
</comment>
<evidence type="ECO:0000256" key="6">
    <source>
        <dbReference type="ARBA" id="ARBA00023033"/>
    </source>
</evidence>